<keyword evidence="2" id="KW-0560">Oxidoreductase</keyword>
<evidence type="ECO:0000313" key="6">
    <source>
        <dbReference type="EMBL" id="EAL70706.1"/>
    </source>
</evidence>
<dbReference type="InterPro" id="IPR001670">
    <property type="entry name" value="ADH_Fe/GldA"/>
</dbReference>
<dbReference type="GeneID" id="8618982"/>
<accession>Q86AT6</accession>
<dbReference type="dictyBase" id="DDB_G0273503"/>
<dbReference type="GlyGen" id="Q557K3">
    <property type="glycosylation" value="1 site"/>
</dbReference>
<evidence type="ECO:0000259" key="4">
    <source>
        <dbReference type="Pfam" id="PF00465"/>
    </source>
</evidence>
<comment type="caution">
    <text evidence="6">The sequence shown here is derived from an EMBL/GenBank/DDBJ whole genome shotgun (WGS) entry which is preliminary data.</text>
</comment>
<feature type="domain" description="Alcohol dehydrogenase iron-type/glycerol dehydrogenase GldA" evidence="4">
    <location>
        <begin position="11"/>
        <end position="157"/>
    </location>
</feature>
<dbReference type="GeneID" id="8618995"/>
<dbReference type="RefSeq" id="XP_644618.1">
    <property type="nucleotide sequence ID" value="XM_639526.1"/>
</dbReference>
<evidence type="ECO:0000313" key="5">
    <source>
        <dbReference type="EMBL" id="EAL70673.1"/>
    </source>
</evidence>
<protein>
    <recommendedName>
        <fullName evidence="4">Alcohol dehydrogenase iron-type/glycerol dehydrogenase GldA domain-containing protein</fullName>
    </recommendedName>
</protein>
<dbReference type="KEGG" id="ddi:DDB_G0273503"/>
<evidence type="ECO:0000313" key="7">
    <source>
        <dbReference type="Proteomes" id="UP000002195"/>
    </source>
</evidence>
<dbReference type="PIRSF" id="PIRSF000112">
    <property type="entry name" value="Glycerol_dehydrogenase"/>
    <property type="match status" value="1"/>
</dbReference>
<dbReference type="InterPro" id="IPR016205">
    <property type="entry name" value="Glycerol_DH"/>
</dbReference>
<dbReference type="PaxDb" id="44689-DDB0168210"/>
<dbReference type="RefSeq" id="XP_644632.1">
    <property type="nucleotide sequence ID" value="XM_639540.1"/>
</dbReference>
<accession>Q557K3</accession>
<dbReference type="EMBL" id="AAFI02000010">
    <property type="protein sequence ID" value="EAL70673.1"/>
    <property type="molecule type" value="Genomic_DNA"/>
</dbReference>
<sequence length="379" mass="41847">MNTIYKTLCSPKKFIIGKNLLNDPSKFIKDFGNKCFIVCDERLIDQVNQKTVKSLEKENIISHVEKFKIECTKNEVERMCSIKKSKGSNVILGIGGGKTIDTAKAMAFYEKCPVVIFPTAASTDAPCTSLAVLYKDNGEFDQYLYIPNNPDVVLVDPVVMVTAPPRLFSSGVGDALATYFEARQCFQSFGNNLTNTKPSLIGYNLSKLCYKIISENIEKAMDSLNCKSNSISFENILEATIYLSGIGAESGGLAAAHAISNGLSSIEQLHSSQHGEKVAFGLLAQLILEDAPTGEIENVIRIMKIAKLPMTLEDLGYKNWNDEDIKKVASISNLPSDTMSNMLRNFENDDIFNSIVAANEMGKRYKKISIENLKPNYPI</sequence>
<keyword evidence="7" id="KW-1185">Reference proteome</keyword>
<dbReference type="PANTHER" id="PTHR43616:SF5">
    <property type="entry name" value="GLYCEROL DEHYDROGENASE 1"/>
    <property type="match status" value="1"/>
</dbReference>
<dbReference type="SMR" id="Q557K3"/>
<dbReference type="FunCoup" id="Q557K3">
    <property type="interactions" value="31"/>
</dbReference>
<dbReference type="GO" id="GO:0008888">
    <property type="term" value="F:glycerol dehydrogenase (NAD+) activity"/>
    <property type="evidence" value="ECO:0000318"/>
    <property type="project" value="GO_Central"/>
</dbReference>
<organism evidence="6 7">
    <name type="scientific">Dictyostelium discoideum</name>
    <name type="common">Social amoeba</name>
    <dbReference type="NCBI Taxonomy" id="44689"/>
    <lineage>
        <taxon>Eukaryota</taxon>
        <taxon>Amoebozoa</taxon>
        <taxon>Evosea</taxon>
        <taxon>Eumycetozoa</taxon>
        <taxon>Dictyostelia</taxon>
        <taxon>Dictyosteliales</taxon>
        <taxon>Dictyosteliaceae</taxon>
        <taxon>Dictyostelium</taxon>
    </lineage>
</organism>
<gene>
    <name evidence="5" type="ORF">DDB_G0273437</name>
    <name evidence="6" type="ORF">DDB_G0273503</name>
</gene>
<dbReference type="GO" id="GO:0046872">
    <property type="term" value="F:metal ion binding"/>
    <property type="evidence" value="ECO:0007669"/>
    <property type="project" value="UniProtKB-KW"/>
</dbReference>
<evidence type="ECO:0000256" key="2">
    <source>
        <dbReference type="ARBA" id="ARBA00023002"/>
    </source>
</evidence>
<keyword evidence="1" id="KW-0479">Metal-binding</keyword>
<dbReference type="Gene3D" id="1.20.1090.10">
    <property type="entry name" value="Dehydroquinate synthase-like - alpha domain"/>
    <property type="match status" value="1"/>
</dbReference>
<dbReference type="NCBIfam" id="NF006941">
    <property type="entry name" value="PRK09423.1"/>
    <property type="match status" value="1"/>
</dbReference>
<evidence type="ECO:0000256" key="3">
    <source>
        <dbReference type="ARBA" id="ARBA00023027"/>
    </source>
</evidence>
<reference evidence="6 7" key="1">
    <citation type="journal article" date="2002" name="Nature">
        <title>Sequence and analysis of chromosome 2 of Dictyostelium discoideum.</title>
        <authorList>
            <consortium name="Dictyostelium Genome Sequencing Consortium"/>
            <person name="Glockner G."/>
            <person name="Eichinger L."/>
            <person name="Szafranski K."/>
            <person name="Pachebat J.A."/>
            <person name="Bankier A.T."/>
            <person name="Dear P.H."/>
            <person name="Lehmann R."/>
            <person name="Baumgart C."/>
            <person name="Parra G."/>
            <person name="Abril J.F."/>
            <person name="Guigo R."/>
            <person name="Kumpf K."/>
            <person name="Tunggal B."/>
            <person name="Cox E."/>
            <person name="Quail M.A."/>
            <person name="Platzer M."/>
            <person name="Rosenthal A."/>
            <person name="Noegel A.A."/>
        </authorList>
    </citation>
    <scope>NUCLEOTIDE SEQUENCE [LARGE SCALE GENOMIC DNA]</scope>
    <source>
        <strain evidence="6 7">AX4</strain>
    </source>
</reference>
<dbReference type="Proteomes" id="UP000002195">
    <property type="component" value="Unassembled WGS sequence"/>
</dbReference>
<dbReference type="Gene3D" id="3.40.50.1970">
    <property type="match status" value="1"/>
</dbReference>
<proteinExistence type="predicted"/>
<reference evidence="6" key="3">
    <citation type="submission" date="2009-08" db="EMBL/GenBank/DDBJ databases">
        <authorList>
            <consortium name="The Dictyostelium discoideum Sequencing Consortium"/>
            <person name="Eichinger L."/>
            <person name="Pachebat J.A."/>
            <person name="Gloeckner G."/>
            <person name="Rajandream M.-A."/>
            <person name="Sucgang R."/>
            <person name="Song J."/>
            <person name="Cox E.C."/>
            <person name="Tunggal B."/>
            <person name="Szafranski K."/>
            <person name="Konfortov B.A."/>
            <person name="Farbrother P."/>
            <person name="Bankier A.T."/>
            <person name="Lehmann R."/>
            <person name="Hamlin N."/>
            <person name="Xu Q."/>
            <person name="Davies R."/>
            <person name="Gaudet P."/>
            <person name="Fey P."/>
            <person name="Pilcher K."/>
            <person name="Chen G."/>
            <person name="Saunders D."/>
            <person name="Sodergren E."/>
            <person name="Davis P."/>
            <person name="Nie X."/>
            <person name="Kerhornou A."/>
            <person name="Hemphill L."/>
            <person name="Bason N."/>
            <person name="Berriman M."/>
            <person name="Desany B."/>
            <person name="Churcher C."/>
            <person name="Cooper J."/>
            <person name="van Driessche N."/>
            <person name="Cronin A."/>
            <person name="Goodhead I."/>
            <person name="Muzny D."/>
            <person name="Hall N."/>
            <person name="Harper D."/>
            <person name="Lindsay R."/>
            <person name="Hauser H."/>
            <person name="James K."/>
            <person name="Quiles M."/>
            <person name="Buchrieser C."/>
            <person name="Wardroper A."/>
            <person name="Thangavelu M."/>
            <person name="Johnson D."/>
            <person name="Knights A."/>
            <person name="Loulseged H."/>
            <person name="Mungall K."/>
            <person name="Price C."/>
            <person name="Ma J."/>
            <person name="Quail M."/>
            <person name="Hernandez J."/>
            <person name="Rabbinowitsch E."/>
            <person name="Steffen D."/>
            <person name="Sanders M."/>
            <person name="Weinstock G."/>
            <person name="Sharp S."/>
            <person name="Just E."/>
            <person name="Shaulsky G."/>
            <person name="Simmonds M."/>
            <person name="Tivey A."/>
            <person name="White B."/>
            <person name="Walker D."/>
            <person name="Woodward J."/>
            <person name="Winckler T."/>
            <person name="Schleicher M."/>
            <person name="Rosenthal A."/>
            <person name="Rivero F."/>
            <person name="Chisholm R.L."/>
            <person name="Gibbs R."/>
            <person name="Loomis W.F."/>
            <person name="Platzer M."/>
            <person name="Kay R.R."/>
            <person name="Williams J."/>
            <person name="Dear P.H."/>
            <person name="Noegel A.A."/>
            <person name="Barrell B."/>
            <person name="Kuspa A."/>
        </authorList>
    </citation>
    <scope>NUCLEOTIDE SEQUENCE</scope>
    <source>
        <strain evidence="6">AX4</strain>
    </source>
</reference>
<dbReference type="CDD" id="cd08170">
    <property type="entry name" value="GlyDH"/>
    <property type="match status" value="1"/>
</dbReference>
<dbReference type="KEGG" id="ddi:DDB_G0273437"/>
<dbReference type="EMBL" id="AAFI02000010">
    <property type="protein sequence ID" value="EAL70706.1"/>
    <property type="molecule type" value="Genomic_DNA"/>
</dbReference>
<keyword evidence="3" id="KW-0520">NAD</keyword>
<dbReference type="SUPFAM" id="SSF56796">
    <property type="entry name" value="Dehydroquinate synthase-like"/>
    <property type="match status" value="1"/>
</dbReference>
<dbReference type="eggNOG" id="ENOG502QUB4">
    <property type="taxonomic scope" value="Eukaryota"/>
</dbReference>
<dbReference type="OMA" id="GVGTIMM"/>
<dbReference type="dictyBase" id="DDB_G0273437"/>
<name>Q557K3_DICDI</name>
<dbReference type="AlphaFoldDB" id="Q557K3"/>
<dbReference type="HOGENOM" id="CLU_044754_1_0_1"/>
<dbReference type="PANTHER" id="PTHR43616">
    <property type="entry name" value="GLYCEROL DEHYDROGENASE"/>
    <property type="match status" value="1"/>
</dbReference>
<dbReference type="Pfam" id="PF00465">
    <property type="entry name" value="Fe-ADH"/>
    <property type="match status" value="1"/>
</dbReference>
<evidence type="ECO:0000256" key="1">
    <source>
        <dbReference type="ARBA" id="ARBA00022723"/>
    </source>
</evidence>
<reference evidence="6 7" key="2">
    <citation type="journal article" date="2005" name="Nature">
        <title>The genome of the social amoeba Dictyostelium discoideum.</title>
        <authorList>
            <consortium name="The Dictyostelium discoideum Sequencing Consortium"/>
            <person name="Eichinger L."/>
            <person name="Pachebat J.A."/>
            <person name="Glockner G."/>
            <person name="Rajandream M.A."/>
            <person name="Sucgang R."/>
            <person name="Berriman M."/>
            <person name="Song J."/>
            <person name="Olsen R."/>
            <person name="Szafranski K."/>
            <person name="Xu Q."/>
            <person name="Tunggal B."/>
            <person name="Kummerfeld S."/>
            <person name="Madera M."/>
            <person name="Konfortov B.A."/>
            <person name="Rivero F."/>
            <person name="Bankier A.T."/>
            <person name="Lehmann R."/>
            <person name="Hamlin N."/>
            <person name="Davies R."/>
            <person name="Gaudet P."/>
            <person name="Fey P."/>
            <person name="Pilcher K."/>
            <person name="Chen G."/>
            <person name="Saunders D."/>
            <person name="Sodergren E."/>
            <person name="Davis P."/>
            <person name="Kerhornou A."/>
            <person name="Nie X."/>
            <person name="Hall N."/>
            <person name="Anjard C."/>
            <person name="Hemphill L."/>
            <person name="Bason N."/>
            <person name="Farbrother P."/>
            <person name="Desany B."/>
            <person name="Just E."/>
            <person name="Morio T."/>
            <person name="Rost R."/>
            <person name="Churcher C."/>
            <person name="Cooper J."/>
            <person name="Haydock S."/>
            <person name="van Driessche N."/>
            <person name="Cronin A."/>
            <person name="Goodhead I."/>
            <person name="Muzny D."/>
            <person name="Mourier T."/>
            <person name="Pain A."/>
            <person name="Lu M."/>
            <person name="Harper D."/>
            <person name="Lindsay R."/>
            <person name="Hauser H."/>
            <person name="James K."/>
            <person name="Quiles M."/>
            <person name="Madan Babu M."/>
            <person name="Saito T."/>
            <person name="Buchrieser C."/>
            <person name="Wardroper A."/>
            <person name="Felder M."/>
            <person name="Thangavelu M."/>
            <person name="Johnson D."/>
            <person name="Knights A."/>
            <person name="Loulseged H."/>
            <person name="Mungall K."/>
            <person name="Oliver K."/>
            <person name="Price C."/>
            <person name="Quail M.A."/>
            <person name="Urushihara H."/>
            <person name="Hernandez J."/>
            <person name="Rabbinowitsch E."/>
            <person name="Steffen D."/>
            <person name="Sanders M."/>
            <person name="Ma J."/>
            <person name="Kohara Y."/>
            <person name="Sharp S."/>
            <person name="Simmonds M."/>
            <person name="Spiegler S."/>
            <person name="Tivey A."/>
            <person name="Sugano S."/>
            <person name="White B."/>
            <person name="Walker D."/>
            <person name="Woodward J."/>
            <person name="Winckler T."/>
            <person name="Tanaka Y."/>
            <person name="Shaulsky G."/>
            <person name="Schleicher M."/>
            <person name="Weinstock G."/>
            <person name="Rosenthal A."/>
            <person name="Cox E.C."/>
            <person name="Chisholm R.L."/>
            <person name="Gibbs R."/>
            <person name="Loomis W.F."/>
            <person name="Platzer M."/>
            <person name="Kay R.R."/>
            <person name="Williams J."/>
            <person name="Dear P.H."/>
            <person name="Noegel A.A."/>
            <person name="Barrell B."/>
            <person name="Kuspa A."/>
        </authorList>
    </citation>
    <scope>NUCLEOTIDE SEQUENCE [LARGE SCALE GENOMIC DNA]</scope>
    <source>
        <strain evidence="6 7">AX4</strain>
    </source>
</reference>
<dbReference type="VEuPathDB" id="AmoebaDB:DDB_G0273503"/>
<dbReference type="STRING" id="44689.Q557K3"/>